<keyword evidence="1" id="KW-0732">Signal</keyword>
<name>A0A0K2ZQU0_9XANT</name>
<dbReference type="AlphaFoldDB" id="A0A0K2ZQU0"/>
<evidence type="ECO:0000313" key="3">
    <source>
        <dbReference type="Proteomes" id="UP000041247"/>
    </source>
</evidence>
<sequence length="129" mass="13922">MRAQKMDWMSVCLAPLLLSACSGAHGPSKEDAVKAVERFYTDQGQQATLQRSWRLEVKGASGLKLDCEGRPNGDQECLVTGAVDAQGSIGGRATTPEPKEMRLNLRMRFRPAGEGWEVIEVTDQGSAAG</sequence>
<organism evidence="2 3">
    <name type="scientific">Xanthomonas graminis pv. poae</name>
    <dbReference type="NCBI Taxonomy" id="227946"/>
    <lineage>
        <taxon>Bacteria</taxon>
        <taxon>Pseudomonadati</taxon>
        <taxon>Pseudomonadota</taxon>
        <taxon>Gammaproteobacteria</taxon>
        <taxon>Lysobacterales</taxon>
        <taxon>Lysobacteraceae</taxon>
        <taxon>Xanthomonas</taxon>
        <taxon>Xanthomonas translucens group</taxon>
        <taxon>Xanthomonas graminis</taxon>
    </lineage>
</organism>
<protein>
    <submittedName>
        <fullName evidence="2">Putative secreted protein</fullName>
    </submittedName>
</protein>
<feature type="chain" id="PRO_5005492804" evidence="1">
    <location>
        <begin position="25"/>
        <end position="129"/>
    </location>
</feature>
<feature type="signal peptide" evidence="1">
    <location>
        <begin position="1"/>
        <end position="24"/>
    </location>
</feature>
<evidence type="ECO:0000256" key="1">
    <source>
        <dbReference type="SAM" id="SignalP"/>
    </source>
</evidence>
<evidence type="ECO:0000313" key="2">
    <source>
        <dbReference type="EMBL" id="CTP87352.1"/>
    </source>
</evidence>
<dbReference type="EMBL" id="CXOK01000038">
    <property type="protein sequence ID" value="CTP87352.1"/>
    <property type="molecule type" value="Genomic_DNA"/>
</dbReference>
<reference evidence="2 3" key="1">
    <citation type="submission" date="2015-07" db="EMBL/GenBank/DDBJ databases">
        <authorList>
            <person name="Noorani M."/>
        </authorList>
    </citation>
    <scope>NUCLEOTIDE SEQUENCE [LARGE SCALE GENOMIC DNA]</scope>
    <source>
        <strain evidence="2">LMG728</strain>
    </source>
</reference>
<dbReference type="RefSeq" id="WP_053840646.1">
    <property type="nucleotide sequence ID" value="NZ_CP076250.1"/>
</dbReference>
<proteinExistence type="predicted"/>
<dbReference type="Proteomes" id="UP000041247">
    <property type="component" value="Unassembled WGS sequence"/>
</dbReference>
<gene>
    <name evidence="2" type="ORF">XTPLMG728_1532</name>
</gene>
<dbReference type="PROSITE" id="PS51257">
    <property type="entry name" value="PROKAR_LIPOPROTEIN"/>
    <property type="match status" value="1"/>
</dbReference>
<accession>A0A0K2ZQU0</accession>